<evidence type="ECO:0000313" key="1">
    <source>
        <dbReference type="EMBL" id="MBK1855914.1"/>
    </source>
</evidence>
<evidence type="ECO:0000313" key="2">
    <source>
        <dbReference type="Proteomes" id="UP000634206"/>
    </source>
</evidence>
<dbReference type="Gene3D" id="1.10.4080.10">
    <property type="entry name" value="ADP-ribosylation/Crystallin J1"/>
    <property type="match status" value="1"/>
</dbReference>
<proteinExistence type="predicted"/>
<name>A0AAE2VEJ5_9BACT</name>
<dbReference type="EMBL" id="JAENIG010000009">
    <property type="protein sequence ID" value="MBK1855914.1"/>
    <property type="molecule type" value="Genomic_DNA"/>
</dbReference>
<dbReference type="InterPro" id="IPR036705">
    <property type="entry name" value="Ribosyl_crysJ1_sf"/>
</dbReference>
<protein>
    <submittedName>
        <fullName evidence="1">ADP-ribosylglycohydrolase family protein</fullName>
    </submittedName>
</protein>
<dbReference type="InterPro" id="IPR005502">
    <property type="entry name" value="Ribosyl_crysJ1"/>
</dbReference>
<accession>A0AAE2VEJ5</accession>
<gene>
    <name evidence="1" type="ORF">JIN83_13150</name>
</gene>
<comment type="caution">
    <text evidence="1">The sequence shown here is derived from an EMBL/GenBank/DDBJ whole genome shotgun (WGS) entry which is preliminary data.</text>
</comment>
<dbReference type="SUPFAM" id="SSF101478">
    <property type="entry name" value="ADP-ribosylglycohydrolase"/>
    <property type="match status" value="1"/>
</dbReference>
<dbReference type="Proteomes" id="UP000634206">
    <property type="component" value="Unassembled WGS sequence"/>
</dbReference>
<dbReference type="RefSeq" id="WP_309490527.1">
    <property type="nucleotide sequence ID" value="NZ_JAENIG010000009.1"/>
</dbReference>
<reference evidence="1" key="1">
    <citation type="submission" date="2021-01" db="EMBL/GenBank/DDBJ databases">
        <title>Modified the classification status of verrucomicrobia.</title>
        <authorList>
            <person name="Feng X."/>
        </authorList>
    </citation>
    <scope>NUCLEOTIDE SEQUENCE</scope>
    <source>
        <strain evidence="1">5K15</strain>
    </source>
</reference>
<organism evidence="1 2">
    <name type="scientific">Oceaniferula flava</name>
    <dbReference type="NCBI Taxonomy" id="2800421"/>
    <lineage>
        <taxon>Bacteria</taxon>
        <taxon>Pseudomonadati</taxon>
        <taxon>Verrucomicrobiota</taxon>
        <taxon>Verrucomicrobiia</taxon>
        <taxon>Verrucomicrobiales</taxon>
        <taxon>Verrucomicrobiaceae</taxon>
        <taxon>Oceaniferula</taxon>
    </lineage>
</organism>
<keyword evidence="2" id="KW-1185">Reference proteome</keyword>
<dbReference type="AlphaFoldDB" id="A0AAE2VEJ5"/>
<sequence>MTTSSSAVIRSAFLADALNLGPHWVYNQSAIARLFPDGVYNVHDPISQYHPGKSAGDLTHYGDQMMCQLNAFAAAGHWDQEVYQQKWQAMWRDSESYMDGATKETLARLEDPSSPASMSSDMAGASRALLVAAMIDEASLDEQISAARTLTQFTHGDPEVVDAAELLVRMNYLLVSGTNLPDAVQEACQHPYPELNAKQYFEMASSRLEADPLQAAEDLGLTCHTSEALPVLLFFLLRYPDDIASALSTNALAGGDNSARAIPLAMLLTQANGWGSYQEKVYAEVNQRRHIDDILVQCESEN</sequence>
<dbReference type="Pfam" id="PF03747">
    <property type="entry name" value="ADP_ribosyl_GH"/>
    <property type="match status" value="1"/>
</dbReference>